<protein>
    <recommendedName>
        <fullName evidence="10">DUF4772 domain-containing protein</fullName>
    </recommendedName>
</protein>
<evidence type="ECO:0000256" key="5">
    <source>
        <dbReference type="ARBA" id="ARBA00023015"/>
    </source>
</evidence>
<dbReference type="PANTHER" id="PTHR13006">
    <property type="entry name" value="PAPILLOMAVIRUS REGULATORY FACTOR PRF-1"/>
    <property type="match status" value="1"/>
</dbReference>
<dbReference type="EMBL" id="BGZK01000867">
    <property type="protein sequence ID" value="GBP63355.1"/>
    <property type="molecule type" value="Genomic_DNA"/>
</dbReference>
<evidence type="ECO:0000256" key="8">
    <source>
        <dbReference type="ARBA" id="ARBA00023242"/>
    </source>
</evidence>
<dbReference type="AlphaFoldDB" id="A0A4C1XMB9"/>
<name>A0A4C1XMB9_EUMVA</name>
<organism evidence="11 12">
    <name type="scientific">Eumeta variegata</name>
    <name type="common">Bagworm moth</name>
    <name type="synonym">Eumeta japonica</name>
    <dbReference type="NCBI Taxonomy" id="151549"/>
    <lineage>
        <taxon>Eukaryota</taxon>
        <taxon>Metazoa</taxon>
        <taxon>Ecdysozoa</taxon>
        <taxon>Arthropoda</taxon>
        <taxon>Hexapoda</taxon>
        <taxon>Insecta</taxon>
        <taxon>Pterygota</taxon>
        <taxon>Neoptera</taxon>
        <taxon>Endopterygota</taxon>
        <taxon>Lepidoptera</taxon>
        <taxon>Glossata</taxon>
        <taxon>Ditrysia</taxon>
        <taxon>Tineoidea</taxon>
        <taxon>Psychidae</taxon>
        <taxon>Oiketicinae</taxon>
        <taxon>Eumeta</taxon>
    </lineage>
</organism>
<evidence type="ECO:0000256" key="3">
    <source>
        <dbReference type="ARBA" id="ARBA00022771"/>
    </source>
</evidence>
<evidence type="ECO:0000256" key="7">
    <source>
        <dbReference type="ARBA" id="ARBA00023163"/>
    </source>
</evidence>
<comment type="subcellular location">
    <subcellularLocation>
        <location evidence="1">Nucleus</location>
    </subcellularLocation>
</comment>
<dbReference type="GO" id="GO:0005634">
    <property type="term" value="C:nucleus"/>
    <property type="evidence" value="ECO:0007669"/>
    <property type="project" value="UniProtKB-SubCell"/>
</dbReference>
<dbReference type="Proteomes" id="UP000299102">
    <property type="component" value="Unassembled WGS sequence"/>
</dbReference>
<evidence type="ECO:0000256" key="1">
    <source>
        <dbReference type="ARBA" id="ARBA00004123"/>
    </source>
</evidence>
<keyword evidence="8" id="KW-0539">Nucleus</keyword>
<dbReference type="Gene3D" id="2.30.30.140">
    <property type="match status" value="1"/>
</dbReference>
<reference evidence="11 12" key="1">
    <citation type="journal article" date="2019" name="Commun. Biol.">
        <title>The bagworm genome reveals a unique fibroin gene that provides high tensile strength.</title>
        <authorList>
            <person name="Kono N."/>
            <person name="Nakamura H."/>
            <person name="Ohtoshi R."/>
            <person name="Tomita M."/>
            <person name="Numata K."/>
            <person name="Arakawa K."/>
        </authorList>
    </citation>
    <scope>NUCLEOTIDE SEQUENCE [LARGE SCALE GENOMIC DNA]</scope>
</reference>
<dbReference type="PANTHER" id="PTHR13006:SF9">
    <property type="entry name" value="GLUCOSE TRANSPORTER 4 ENHANCER FACTOR, ISOFORM G"/>
    <property type="match status" value="1"/>
</dbReference>
<dbReference type="GO" id="GO:0000978">
    <property type="term" value="F:RNA polymerase II cis-regulatory region sequence-specific DNA binding"/>
    <property type="evidence" value="ECO:0007669"/>
    <property type="project" value="TreeGrafter"/>
</dbReference>
<comment type="caution">
    <text evidence="11">The sequence shown here is derived from an EMBL/GenBank/DDBJ whole genome shotgun (WGS) entry which is preliminary data.</text>
</comment>
<proteinExistence type="predicted"/>
<evidence type="ECO:0000256" key="9">
    <source>
        <dbReference type="SAM" id="MobiDB-lite"/>
    </source>
</evidence>
<feature type="domain" description="DUF4772" evidence="10">
    <location>
        <begin position="5"/>
        <end position="118"/>
    </location>
</feature>
<evidence type="ECO:0000256" key="4">
    <source>
        <dbReference type="ARBA" id="ARBA00022833"/>
    </source>
</evidence>
<keyword evidence="7" id="KW-0804">Transcription</keyword>
<keyword evidence="6" id="KW-0238">DNA-binding</keyword>
<evidence type="ECO:0000313" key="11">
    <source>
        <dbReference type="EMBL" id="GBP63355.1"/>
    </source>
</evidence>
<gene>
    <name evidence="11" type="ORF">EVAR_41943_1</name>
</gene>
<keyword evidence="3" id="KW-0863">Zinc-finger</keyword>
<dbReference type="InterPro" id="IPR052253">
    <property type="entry name" value="CR1/CR2-DNA-binding_regulator"/>
</dbReference>
<accession>A0A4C1XMB9</accession>
<dbReference type="GO" id="GO:0003700">
    <property type="term" value="F:DNA-binding transcription factor activity"/>
    <property type="evidence" value="ECO:0007669"/>
    <property type="project" value="TreeGrafter"/>
</dbReference>
<evidence type="ECO:0000256" key="2">
    <source>
        <dbReference type="ARBA" id="ARBA00022723"/>
    </source>
</evidence>
<keyword evidence="5" id="KW-0805">Transcription regulation</keyword>
<evidence type="ECO:0000259" key="10">
    <source>
        <dbReference type="Pfam" id="PF15997"/>
    </source>
</evidence>
<dbReference type="GO" id="GO:0006357">
    <property type="term" value="P:regulation of transcription by RNA polymerase II"/>
    <property type="evidence" value="ECO:0007669"/>
    <property type="project" value="TreeGrafter"/>
</dbReference>
<dbReference type="GO" id="GO:0008270">
    <property type="term" value="F:zinc ion binding"/>
    <property type="evidence" value="ECO:0007669"/>
    <property type="project" value="UniProtKB-KW"/>
</dbReference>
<keyword evidence="4" id="KW-0862">Zinc</keyword>
<dbReference type="InterPro" id="IPR031940">
    <property type="entry name" value="DUF4772"/>
</dbReference>
<sequence length="250" mass="27032">MSTGKRLAKRSIIGTRVAALGDDGLYYSGMIQAVKTPAPFPENNNCINLTPNTRYTVRFDEGKGAREYRDAELIGPGFRGLAGVRLLAGQRVFLTYNGREVRAEVLTHDRATDELRVRVHAPAAEENSATDYGRAACTRVAECSGASERRARTCGPLSTPRARLAPAAGTGPRLSCPHRPISNPADAVDFRKPLHSSEEPAANGGALRERTDLPDRVIRWIVRGRKPHAPPAHAECDVVSADDTRLSGGE</sequence>
<dbReference type="OrthoDB" id="5950721at2759"/>
<feature type="region of interest" description="Disordered" evidence="9">
    <location>
        <begin position="153"/>
        <end position="188"/>
    </location>
</feature>
<evidence type="ECO:0000313" key="12">
    <source>
        <dbReference type="Proteomes" id="UP000299102"/>
    </source>
</evidence>
<feature type="region of interest" description="Disordered" evidence="9">
    <location>
        <begin position="227"/>
        <end position="250"/>
    </location>
</feature>
<keyword evidence="2" id="KW-0479">Metal-binding</keyword>
<dbReference type="STRING" id="151549.A0A4C1XMB9"/>
<keyword evidence="12" id="KW-1185">Reference proteome</keyword>
<evidence type="ECO:0000256" key="6">
    <source>
        <dbReference type="ARBA" id="ARBA00023125"/>
    </source>
</evidence>
<dbReference type="Pfam" id="PF15997">
    <property type="entry name" value="DUF4772"/>
    <property type="match status" value="1"/>
</dbReference>